<dbReference type="PANTHER" id="PTHR22683:SF41">
    <property type="entry name" value="DNA TRANSLOCASE FTSK"/>
    <property type="match status" value="1"/>
</dbReference>
<sequence length="1052" mass="116479">MTNPFLHDVVSGPSQYRPEWDVPDLNAGATGALEQRLIELRDNPGAPRKIPVLLATPGFGKTHLFGRIAHRLADEVLMVFVPQVEDPARPLDHIRRATVESLFRSVDGRDETPLETILGRLCHESVRTYFHTLPATLRTEHRQLGERLESDWTEVPRLMRKVKPLRPFLHLAESVANRHSHLRRSVVQALVLGWSPLKTLARRWLRGEELSESDLSRLEIEQDGGPPSARQVLRAVAALLPAGMPIVLCCDQLEAVLRVPNGLKTLTNDLVGLLQDDELSNLLIVVSCLEDRWWEAKSQGGTTGGHTMFYDRVETFTLESPQPQQILRLVQQRLQSWPAHRVDSVWPFDADSLREWARLECPSPRGTLKVCAAEFDRWIEEGQPDRLIRFGDGPVEAIEDHFRREWERELSEIRRDDNRSYIHADEARFNNALLATLELLQRRDAGRGDDIGVTDIERNVIRTTSAVPCYGHAVMTSGADGSAACTVLMLTRTDQTRTFTAHLEALERALDERDAHGILIHPRQNPPLGKTPNTKARKLFDRLIESNRLTYFSLVDHQEVYEQLECFWKLRSDAASGDLLVDSQHIDVETFDQLVVDELKYLDYLKLLELVSGSAFSPVEQTEPADTFGDKSGTVAEPAAEGHPESSPPTTAPSEEPVAAPAVPAAASAAAVDVVATTGQTNEAVATVESSALSTDGWAAELLRQVVRELRNFNVDVAPVGVQTGARFARLTVGARGRTTVNHVRNRAEDLKIRLADVDHMPVIASQSDGISIDVQLPEDYRRQVTLGELRESAPETAGTAPVFPVGQDVAGRGYWADFSDSNHAHYLVAGTTGSGKSEFLKSLMAGMAGLLGPDRLRFLPIDPKRVTFGQSAASPYFGPPGQQTGVAHTAEETGPLLEWCSDETERRYKMFARRGVSDLGKLDPQDPSTPPRVIVVCDEFPDLISDPALKQELERFLVKTATKARAAGIHLVLAAQRPEAKVVTPQLRSNLPGRVCLRVASSADSRIVLDQSDAADLLGRGDLLWKDGMGLRRLQAPLVSPDEFDDALRIR</sequence>
<feature type="compositionally biased region" description="Low complexity" evidence="4">
    <location>
        <begin position="652"/>
        <end position="662"/>
    </location>
</feature>
<dbReference type="CDD" id="cd01127">
    <property type="entry name" value="TrwB_TraG_TraD_VirD4"/>
    <property type="match status" value="1"/>
</dbReference>
<keyword evidence="1 3" id="KW-0547">Nucleotide-binding</keyword>
<organism evidence="6 7">
    <name type="scientific">Maioricimonas rarisocia</name>
    <dbReference type="NCBI Taxonomy" id="2528026"/>
    <lineage>
        <taxon>Bacteria</taxon>
        <taxon>Pseudomonadati</taxon>
        <taxon>Planctomycetota</taxon>
        <taxon>Planctomycetia</taxon>
        <taxon>Planctomycetales</taxon>
        <taxon>Planctomycetaceae</taxon>
        <taxon>Maioricimonas</taxon>
    </lineage>
</organism>
<evidence type="ECO:0000256" key="3">
    <source>
        <dbReference type="PROSITE-ProRule" id="PRU00289"/>
    </source>
</evidence>
<dbReference type="SMART" id="SM00382">
    <property type="entry name" value="AAA"/>
    <property type="match status" value="2"/>
</dbReference>
<evidence type="ECO:0000313" key="7">
    <source>
        <dbReference type="Proteomes" id="UP000320496"/>
    </source>
</evidence>
<evidence type="ECO:0000259" key="5">
    <source>
        <dbReference type="PROSITE" id="PS50901"/>
    </source>
</evidence>
<dbReference type="GO" id="GO:0003677">
    <property type="term" value="F:DNA binding"/>
    <property type="evidence" value="ECO:0007669"/>
    <property type="project" value="InterPro"/>
</dbReference>
<dbReference type="OrthoDB" id="233350at2"/>
<feature type="domain" description="FtsK" evidence="5">
    <location>
        <begin position="807"/>
        <end position="1007"/>
    </location>
</feature>
<evidence type="ECO:0000256" key="2">
    <source>
        <dbReference type="ARBA" id="ARBA00022840"/>
    </source>
</evidence>
<protein>
    <submittedName>
        <fullName evidence="6">FtsK-like domain-containing protein</fullName>
    </submittedName>
</protein>
<name>A0A517Z699_9PLAN</name>
<evidence type="ECO:0000256" key="4">
    <source>
        <dbReference type="SAM" id="MobiDB-lite"/>
    </source>
</evidence>
<dbReference type="EMBL" id="CP036275">
    <property type="protein sequence ID" value="QDU38020.1"/>
    <property type="molecule type" value="Genomic_DNA"/>
</dbReference>
<dbReference type="AlphaFoldDB" id="A0A517Z699"/>
<dbReference type="InterPro" id="IPR003593">
    <property type="entry name" value="AAA+_ATPase"/>
</dbReference>
<evidence type="ECO:0000313" key="6">
    <source>
        <dbReference type="EMBL" id="QDU38020.1"/>
    </source>
</evidence>
<dbReference type="Pfam" id="PF01580">
    <property type="entry name" value="FtsK_SpoIIIE"/>
    <property type="match status" value="1"/>
</dbReference>
<reference evidence="6 7" key="1">
    <citation type="submission" date="2019-02" db="EMBL/GenBank/DDBJ databases">
        <title>Deep-cultivation of Planctomycetes and their phenomic and genomic characterization uncovers novel biology.</title>
        <authorList>
            <person name="Wiegand S."/>
            <person name="Jogler M."/>
            <person name="Boedeker C."/>
            <person name="Pinto D."/>
            <person name="Vollmers J."/>
            <person name="Rivas-Marin E."/>
            <person name="Kohn T."/>
            <person name="Peeters S.H."/>
            <person name="Heuer A."/>
            <person name="Rast P."/>
            <person name="Oberbeckmann S."/>
            <person name="Bunk B."/>
            <person name="Jeske O."/>
            <person name="Meyerdierks A."/>
            <person name="Storesund J.E."/>
            <person name="Kallscheuer N."/>
            <person name="Luecker S."/>
            <person name="Lage O.M."/>
            <person name="Pohl T."/>
            <person name="Merkel B.J."/>
            <person name="Hornburger P."/>
            <person name="Mueller R.-W."/>
            <person name="Bruemmer F."/>
            <person name="Labrenz M."/>
            <person name="Spormann A.M."/>
            <person name="Op den Camp H."/>
            <person name="Overmann J."/>
            <person name="Amann R."/>
            <person name="Jetten M.S.M."/>
            <person name="Mascher T."/>
            <person name="Medema M.H."/>
            <person name="Devos D.P."/>
            <person name="Kaster A.-K."/>
            <person name="Ovreas L."/>
            <person name="Rohde M."/>
            <person name="Galperin M.Y."/>
            <person name="Jogler C."/>
        </authorList>
    </citation>
    <scope>NUCLEOTIDE SEQUENCE [LARGE SCALE GENOMIC DNA]</scope>
    <source>
        <strain evidence="6 7">Mal4</strain>
    </source>
</reference>
<dbReference type="SUPFAM" id="SSF52540">
    <property type="entry name" value="P-loop containing nucleoside triphosphate hydrolases"/>
    <property type="match status" value="2"/>
</dbReference>
<keyword evidence="7" id="KW-1185">Reference proteome</keyword>
<dbReference type="RefSeq" id="WP_145369348.1">
    <property type="nucleotide sequence ID" value="NZ_CP036275.1"/>
</dbReference>
<feature type="binding site" evidence="3">
    <location>
        <begin position="831"/>
        <end position="838"/>
    </location>
    <ligand>
        <name>ATP</name>
        <dbReference type="ChEBI" id="CHEBI:30616"/>
    </ligand>
</feature>
<evidence type="ECO:0000256" key="1">
    <source>
        <dbReference type="ARBA" id="ARBA00022741"/>
    </source>
</evidence>
<dbReference type="InterPro" id="IPR050206">
    <property type="entry name" value="FtsK/SpoIIIE/SftA"/>
</dbReference>
<dbReference type="Proteomes" id="UP000320496">
    <property type="component" value="Chromosome"/>
</dbReference>
<dbReference type="InterPro" id="IPR027417">
    <property type="entry name" value="P-loop_NTPase"/>
</dbReference>
<dbReference type="KEGG" id="mri:Mal4_23400"/>
<gene>
    <name evidence="6" type="ORF">Mal4_23400</name>
</gene>
<keyword evidence="2 3" id="KW-0067">ATP-binding</keyword>
<proteinExistence type="predicted"/>
<dbReference type="PANTHER" id="PTHR22683">
    <property type="entry name" value="SPORULATION PROTEIN RELATED"/>
    <property type="match status" value="1"/>
</dbReference>
<dbReference type="GO" id="GO:0005524">
    <property type="term" value="F:ATP binding"/>
    <property type="evidence" value="ECO:0007669"/>
    <property type="project" value="UniProtKB-UniRule"/>
</dbReference>
<feature type="region of interest" description="Disordered" evidence="4">
    <location>
        <begin position="619"/>
        <end position="662"/>
    </location>
</feature>
<dbReference type="Gene3D" id="3.40.50.300">
    <property type="entry name" value="P-loop containing nucleotide triphosphate hydrolases"/>
    <property type="match status" value="1"/>
</dbReference>
<dbReference type="PROSITE" id="PS50901">
    <property type="entry name" value="FTSK"/>
    <property type="match status" value="1"/>
</dbReference>
<dbReference type="InterPro" id="IPR002543">
    <property type="entry name" value="FtsK_dom"/>
</dbReference>
<accession>A0A517Z699</accession>